<evidence type="ECO:0000256" key="5">
    <source>
        <dbReference type="ARBA" id="ARBA00023136"/>
    </source>
</evidence>
<evidence type="ECO:0000256" key="2">
    <source>
        <dbReference type="ARBA" id="ARBA00009399"/>
    </source>
</evidence>
<evidence type="ECO:0000256" key="1">
    <source>
        <dbReference type="ARBA" id="ARBA00004141"/>
    </source>
</evidence>
<dbReference type="Pfam" id="PF04138">
    <property type="entry name" value="GtrA_DPMS_TM"/>
    <property type="match status" value="1"/>
</dbReference>
<feature type="transmembrane region" description="Helical" evidence="6">
    <location>
        <begin position="12"/>
        <end position="31"/>
    </location>
</feature>
<evidence type="ECO:0000256" key="4">
    <source>
        <dbReference type="ARBA" id="ARBA00022989"/>
    </source>
</evidence>
<evidence type="ECO:0000259" key="7">
    <source>
        <dbReference type="Pfam" id="PF04138"/>
    </source>
</evidence>
<keyword evidence="4 6" id="KW-1133">Transmembrane helix</keyword>
<proteinExistence type="inferred from homology"/>
<keyword evidence="3 6" id="KW-0812">Transmembrane</keyword>
<feature type="transmembrane region" description="Helical" evidence="6">
    <location>
        <begin position="37"/>
        <end position="55"/>
    </location>
</feature>
<name>B2IB17_BEII9</name>
<reference evidence="9" key="1">
    <citation type="submission" date="2008-03" db="EMBL/GenBank/DDBJ databases">
        <title>Complete sequence of chromosome of Beijerinckia indica subsp. indica ATCC 9039.</title>
        <authorList>
            <consortium name="US DOE Joint Genome Institute"/>
            <person name="Copeland A."/>
            <person name="Lucas S."/>
            <person name="Lapidus A."/>
            <person name="Glavina del Rio T."/>
            <person name="Dalin E."/>
            <person name="Tice H."/>
            <person name="Bruce D."/>
            <person name="Goodwin L."/>
            <person name="Pitluck S."/>
            <person name="LaButti K."/>
            <person name="Schmutz J."/>
            <person name="Larimer F."/>
            <person name="Land M."/>
            <person name="Hauser L."/>
            <person name="Kyrpides N."/>
            <person name="Mikhailova N."/>
            <person name="Dunfield P.F."/>
            <person name="Dedysh S.N."/>
            <person name="Liesack W."/>
            <person name="Saw J.H."/>
            <person name="Alam M."/>
            <person name="Chen Y."/>
            <person name="Murrell J.C."/>
            <person name="Richardson P."/>
        </authorList>
    </citation>
    <scope>NUCLEOTIDE SEQUENCE [LARGE SCALE GENOMIC DNA]</scope>
    <source>
        <strain evidence="9">ATCC 9039 / DSM 1715 / NCIMB 8712</strain>
    </source>
</reference>
<dbReference type="InterPro" id="IPR051401">
    <property type="entry name" value="GtrA_CellWall_Glycosyl"/>
</dbReference>
<sequence length="133" mass="14655">MVISLRQFSTFAGVGLCAAVVHYGLLIVLVEAMGVDVIIATLVGYCGGGICSYWLNRRHTFQSERRHREAIWRFILVAAVGFGLTWLCMLGLVRGLKIPYLLAQALTTGIVMVWSYGAHKVWTFGLPKPQEGA</sequence>
<protein>
    <submittedName>
        <fullName evidence="8">GtrA family protein</fullName>
    </submittedName>
</protein>
<evidence type="ECO:0000256" key="3">
    <source>
        <dbReference type="ARBA" id="ARBA00022692"/>
    </source>
</evidence>
<dbReference type="AlphaFoldDB" id="B2IB17"/>
<reference evidence="8 9" key="2">
    <citation type="journal article" date="2010" name="J. Bacteriol.">
        <title>Complete genome sequence of Beijerinckia indica subsp. indica.</title>
        <authorList>
            <person name="Tamas I."/>
            <person name="Dedysh S.N."/>
            <person name="Liesack W."/>
            <person name="Stott M.B."/>
            <person name="Alam M."/>
            <person name="Murrell J.C."/>
            <person name="Dunfield P.F."/>
        </authorList>
    </citation>
    <scope>NUCLEOTIDE SEQUENCE [LARGE SCALE GENOMIC DNA]</scope>
    <source>
        <strain evidence="9">ATCC 9039 / DSM 1715 / NCIMB 8712</strain>
    </source>
</reference>
<dbReference type="EMBL" id="CP001016">
    <property type="protein sequence ID" value="ACB93717.1"/>
    <property type="molecule type" value="Genomic_DNA"/>
</dbReference>
<comment type="similarity">
    <text evidence="2">Belongs to the GtrA family.</text>
</comment>
<feature type="transmembrane region" description="Helical" evidence="6">
    <location>
        <begin position="98"/>
        <end position="118"/>
    </location>
</feature>
<organism evidence="8 9">
    <name type="scientific">Beijerinckia indica subsp. indica (strain ATCC 9039 / DSM 1715 / NCIMB 8712)</name>
    <dbReference type="NCBI Taxonomy" id="395963"/>
    <lineage>
        <taxon>Bacteria</taxon>
        <taxon>Pseudomonadati</taxon>
        <taxon>Pseudomonadota</taxon>
        <taxon>Alphaproteobacteria</taxon>
        <taxon>Hyphomicrobiales</taxon>
        <taxon>Beijerinckiaceae</taxon>
        <taxon>Beijerinckia</taxon>
    </lineage>
</organism>
<dbReference type="KEGG" id="bid:Bind_0058"/>
<feature type="transmembrane region" description="Helical" evidence="6">
    <location>
        <begin position="71"/>
        <end position="92"/>
    </location>
</feature>
<dbReference type="OrthoDB" id="5422757at2"/>
<dbReference type="InterPro" id="IPR007267">
    <property type="entry name" value="GtrA_DPMS_TM"/>
</dbReference>
<dbReference type="PANTHER" id="PTHR38459">
    <property type="entry name" value="PROPHAGE BACTOPRENOL-LINKED GLUCOSE TRANSLOCASE HOMOLOG"/>
    <property type="match status" value="1"/>
</dbReference>
<dbReference type="PANTHER" id="PTHR38459:SF1">
    <property type="entry name" value="PROPHAGE BACTOPRENOL-LINKED GLUCOSE TRANSLOCASE HOMOLOG"/>
    <property type="match status" value="1"/>
</dbReference>
<dbReference type="GO" id="GO:0000271">
    <property type="term" value="P:polysaccharide biosynthetic process"/>
    <property type="evidence" value="ECO:0007669"/>
    <property type="project" value="InterPro"/>
</dbReference>
<gene>
    <name evidence="8" type="ordered locus">Bind_0058</name>
</gene>
<accession>B2IB17</accession>
<evidence type="ECO:0000313" key="9">
    <source>
        <dbReference type="Proteomes" id="UP000001695"/>
    </source>
</evidence>
<dbReference type="eggNOG" id="COG2246">
    <property type="taxonomic scope" value="Bacteria"/>
</dbReference>
<comment type="subcellular location">
    <subcellularLocation>
        <location evidence="1">Membrane</location>
        <topology evidence="1">Multi-pass membrane protein</topology>
    </subcellularLocation>
</comment>
<evidence type="ECO:0000256" key="6">
    <source>
        <dbReference type="SAM" id="Phobius"/>
    </source>
</evidence>
<evidence type="ECO:0000313" key="8">
    <source>
        <dbReference type="EMBL" id="ACB93717.1"/>
    </source>
</evidence>
<dbReference type="Proteomes" id="UP000001695">
    <property type="component" value="Chromosome"/>
</dbReference>
<dbReference type="GO" id="GO:0005886">
    <property type="term" value="C:plasma membrane"/>
    <property type="evidence" value="ECO:0007669"/>
    <property type="project" value="TreeGrafter"/>
</dbReference>
<dbReference type="HOGENOM" id="CLU_083873_6_2_5"/>
<feature type="domain" description="GtrA/DPMS transmembrane" evidence="7">
    <location>
        <begin position="10"/>
        <end position="124"/>
    </location>
</feature>
<keyword evidence="9" id="KW-1185">Reference proteome</keyword>
<dbReference type="STRING" id="395963.Bind_0058"/>
<keyword evidence="5 6" id="KW-0472">Membrane</keyword>